<reference evidence="1" key="1">
    <citation type="submission" date="2022-07" db="EMBL/GenBank/DDBJ databases">
        <authorList>
            <person name="Trinca V."/>
            <person name="Uliana J.V.C."/>
            <person name="Torres T.T."/>
            <person name="Ward R.J."/>
            <person name="Monesi N."/>
        </authorList>
    </citation>
    <scope>NUCLEOTIDE SEQUENCE</scope>
    <source>
        <strain evidence="1">HSMRA1968</strain>
        <tissue evidence="1">Whole embryos</tissue>
    </source>
</reference>
<evidence type="ECO:0000313" key="1">
    <source>
        <dbReference type="EMBL" id="KAJ6632827.1"/>
    </source>
</evidence>
<organism evidence="1 2">
    <name type="scientific">Pseudolycoriella hygida</name>
    <dbReference type="NCBI Taxonomy" id="35572"/>
    <lineage>
        <taxon>Eukaryota</taxon>
        <taxon>Metazoa</taxon>
        <taxon>Ecdysozoa</taxon>
        <taxon>Arthropoda</taxon>
        <taxon>Hexapoda</taxon>
        <taxon>Insecta</taxon>
        <taxon>Pterygota</taxon>
        <taxon>Neoptera</taxon>
        <taxon>Endopterygota</taxon>
        <taxon>Diptera</taxon>
        <taxon>Nematocera</taxon>
        <taxon>Sciaroidea</taxon>
        <taxon>Sciaridae</taxon>
        <taxon>Pseudolycoriella</taxon>
    </lineage>
</organism>
<dbReference type="OrthoDB" id="10496169at2759"/>
<dbReference type="AlphaFoldDB" id="A0A9Q0MJR1"/>
<protein>
    <submittedName>
        <fullName evidence="1">Uncharacterized protein</fullName>
    </submittedName>
</protein>
<accession>A0A9Q0MJR1</accession>
<sequence>MKYVVPIILDNKLYVLTEQLSRHIVDTKLSFLIPYPIVSDGTNGLSQPNIQCQPNPTCNSMSGNVEQQLRLNRMHAQYEMDLMNSLANQQSLASNASTFFPMPHTFLDASRRNGDLTPQCIDVEMQTV</sequence>
<dbReference type="Proteomes" id="UP001151699">
    <property type="component" value="Unassembled WGS sequence"/>
</dbReference>
<evidence type="ECO:0000313" key="2">
    <source>
        <dbReference type="Proteomes" id="UP001151699"/>
    </source>
</evidence>
<keyword evidence="2" id="KW-1185">Reference proteome</keyword>
<name>A0A9Q0MJR1_9DIPT</name>
<proteinExistence type="predicted"/>
<dbReference type="EMBL" id="WJQU01002461">
    <property type="protein sequence ID" value="KAJ6632827.1"/>
    <property type="molecule type" value="Genomic_DNA"/>
</dbReference>
<comment type="caution">
    <text evidence="1">The sequence shown here is derived from an EMBL/GenBank/DDBJ whole genome shotgun (WGS) entry which is preliminary data.</text>
</comment>
<gene>
    <name evidence="1" type="ORF">Bhyg_15818</name>
</gene>